<dbReference type="Pfam" id="PF02826">
    <property type="entry name" value="2-Hacid_dh_C"/>
    <property type="match status" value="1"/>
</dbReference>
<dbReference type="PANTHER" id="PTHR10996:SF283">
    <property type="entry name" value="GLYOXYLATE_HYDROXYPYRUVATE REDUCTASE B"/>
    <property type="match status" value="1"/>
</dbReference>
<reference evidence="7" key="1">
    <citation type="submission" date="2015-08" db="EMBL/GenBank/DDBJ databases">
        <title>Genome sequencing project for genomic taxonomy and phylogenomics of Bacillus-like bacteria.</title>
        <authorList>
            <person name="Liu B."/>
            <person name="Wang J."/>
            <person name="Zhu Y."/>
            <person name="Liu G."/>
            <person name="Chen Q."/>
            <person name="Chen Z."/>
            <person name="Lan J."/>
            <person name="Che J."/>
            <person name="Ge C."/>
            <person name="Shi H."/>
            <person name="Pan Z."/>
            <person name="Liu X."/>
        </authorList>
    </citation>
    <scope>NUCLEOTIDE SEQUENCE [LARGE SCALE GENOMIC DNA]</scope>
    <source>
        <strain evidence="7">FJAT-4402</strain>
    </source>
</reference>
<dbReference type="SUPFAM" id="SSF52283">
    <property type="entry name" value="Formate/glycerate dehydrogenase catalytic domain-like"/>
    <property type="match status" value="1"/>
</dbReference>
<dbReference type="InterPro" id="IPR006139">
    <property type="entry name" value="D-isomer_2_OHA_DH_cat_dom"/>
</dbReference>
<evidence type="ECO:0000256" key="2">
    <source>
        <dbReference type="ARBA" id="ARBA00023002"/>
    </source>
</evidence>
<dbReference type="STRING" id="1441095.AM592_12970"/>
<evidence type="ECO:0000313" key="7">
    <source>
        <dbReference type="Proteomes" id="UP000067625"/>
    </source>
</evidence>
<dbReference type="GO" id="GO:0051287">
    <property type="term" value="F:NAD binding"/>
    <property type="evidence" value="ECO:0007669"/>
    <property type="project" value="InterPro"/>
</dbReference>
<keyword evidence="2 3" id="KW-0560">Oxidoreductase</keyword>
<dbReference type="InterPro" id="IPR029752">
    <property type="entry name" value="D-isomer_DH_CS1"/>
</dbReference>
<gene>
    <name evidence="6" type="ORF">AM592_12970</name>
</gene>
<evidence type="ECO:0000256" key="1">
    <source>
        <dbReference type="ARBA" id="ARBA00005854"/>
    </source>
</evidence>
<dbReference type="Pfam" id="PF00389">
    <property type="entry name" value="2-Hacid_dh"/>
    <property type="match status" value="1"/>
</dbReference>
<proteinExistence type="inferred from homology"/>
<feature type="domain" description="D-isomer specific 2-hydroxyacid dehydrogenase NAD-binding" evidence="5">
    <location>
        <begin position="108"/>
        <end position="287"/>
    </location>
</feature>
<dbReference type="EC" id="1.1.1.79" evidence="6"/>
<dbReference type="GO" id="GO:0030267">
    <property type="term" value="F:glyoxylate reductase (NADPH) activity"/>
    <property type="evidence" value="ECO:0007669"/>
    <property type="project" value="UniProtKB-EC"/>
</dbReference>
<dbReference type="OrthoDB" id="9805416at2"/>
<reference evidence="6 7" key="2">
    <citation type="journal article" date="2016" name="Int. J. Syst. Evol. Microbiol.">
        <title>Bacillus gobiensis sp. nov., isolated from a soil sample.</title>
        <authorList>
            <person name="Liu B."/>
            <person name="Liu G.H."/>
            <person name="Cetin S."/>
            <person name="Schumann P."/>
            <person name="Pan Z.Z."/>
            <person name="Chen Q.Q."/>
        </authorList>
    </citation>
    <scope>NUCLEOTIDE SEQUENCE [LARGE SCALE GENOMIC DNA]</scope>
    <source>
        <strain evidence="6 7">FJAT-4402</strain>
    </source>
</reference>
<dbReference type="SUPFAM" id="SSF51735">
    <property type="entry name" value="NAD(P)-binding Rossmann-fold domains"/>
    <property type="match status" value="1"/>
</dbReference>
<dbReference type="InterPro" id="IPR006140">
    <property type="entry name" value="D-isomer_DH_NAD-bd"/>
</dbReference>
<evidence type="ECO:0000256" key="3">
    <source>
        <dbReference type="RuleBase" id="RU003719"/>
    </source>
</evidence>
<evidence type="ECO:0000259" key="4">
    <source>
        <dbReference type="Pfam" id="PF00389"/>
    </source>
</evidence>
<dbReference type="EC" id="1.1.1.81" evidence="6"/>
<name>A0A0M3RA14_9BACI</name>
<dbReference type="GO" id="GO:0005829">
    <property type="term" value="C:cytosol"/>
    <property type="evidence" value="ECO:0007669"/>
    <property type="project" value="TreeGrafter"/>
</dbReference>
<organism evidence="6 7">
    <name type="scientific">Bacillus gobiensis</name>
    <dbReference type="NCBI Taxonomy" id="1441095"/>
    <lineage>
        <taxon>Bacteria</taxon>
        <taxon>Bacillati</taxon>
        <taxon>Bacillota</taxon>
        <taxon>Bacilli</taxon>
        <taxon>Bacillales</taxon>
        <taxon>Bacillaceae</taxon>
        <taxon>Bacillus</taxon>
    </lineage>
</organism>
<protein>
    <submittedName>
        <fullName evidence="6">Bifunctional glyoxylate/hydroxypyruvate reductase B</fullName>
        <ecNumber evidence="6">1.1.1.79</ecNumber>
        <ecNumber evidence="6">1.1.1.81</ecNumber>
    </submittedName>
</protein>
<accession>A0A0M3RA14</accession>
<dbReference type="InterPro" id="IPR050223">
    <property type="entry name" value="D-isomer_2-hydroxyacid_DH"/>
</dbReference>
<keyword evidence="7" id="KW-1185">Reference proteome</keyword>
<dbReference type="PROSITE" id="PS00065">
    <property type="entry name" value="D_2_HYDROXYACID_DH_1"/>
    <property type="match status" value="1"/>
</dbReference>
<dbReference type="InterPro" id="IPR036291">
    <property type="entry name" value="NAD(P)-bd_dom_sf"/>
</dbReference>
<dbReference type="Proteomes" id="UP000067625">
    <property type="component" value="Chromosome"/>
</dbReference>
<dbReference type="RefSeq" id="WP_053604178.1">
    <property type="nucleotide sequence ID" value="NZ_CP012600.1"/>
</dbReference>
<keyword evidence="6" id="KW-0670">Pyruvate</keyword>
<dbReference type="GO" id="GO:0016618">
    <property type="term" value="F:hydroxypyruvate reductase [NAD(P)H] activity"/>
    <property type="evidence" value="ECO:0007669"/>
    <property type="project" value="UniProtKB-EC"/>
</dbReference>
<feature type="domain" description="D-isomer specific 2-hydroxyacid dehydrogenase catalytic" evidence="4">
    <location>
        <begin position="6"/>
        <end position="319"/>
    </location>
</feature>
<dbReference type="CDD" id="cd05301">
    <property type="entry name" value="GDH"/>
    <property type="match status" value="1"/>
</dbReference>
<dbReference type="FunFam" id="3.40.50.720:FF:000462">
    <property type="entry name" value="Glyoxylate reductase (NADP+)"/>
    <property type="match status" value="1"/>
</dbReference>
<dbReference type="PANTHER" id="PTHR10996">
    <property type="entry name" value="2-HYDROXYACID DEHYDROGENASE-RELATED"/>
    <property type="match status" value="1"/>
</dbReference>
<evidence type="ECO:0000259" key="5">
    <source>
        <dbReference type="Pfam" id="PF02826"/>
    </source>
</evidence>
<dbReference type="Gene3D" id="3.40.50.720">
    <property type="entry name" value="NAD(P)-binding Rossmann-like Domain"/>
    <property type="match status" value="2"/>
</dbReference>
<dbReference type="EMBL" id="CP012600">
    <property type="protein sequence ID" value="ALC82392.1"/>
    <property type="molecule type" value="Genomic_DNA"/>
</dbReference>
<dbReference type="AlphaFoldDB" id="A0A0M3RA14"/>
<sequence length="324" mass="36335">MKPYVYLTKTVPKEVQELIEESCTLGMWEGKEPISKEALYENVKEAEGLITSGISINKELLEHAPRLKVVSNYSVGYDNFDIDEMAKRNIIGTHTPFTLDDTVADLAFALILSSARRISELDRYIRKGKWHEKDAKEIFGSDVHHQTLGIIGMGRIGEAVAKRAKFGFDMEVIYHNRNRKPEAEKTYGVSYQSLDDLLASSDFVLMITPLTDETYHMIGKEEFKKMKSTAHFINVSRGNTVDEDALIEALTNGTIAGAGLDVFQKEPINEDNPLLQLENVTLAPHIGSATEIVRLNMFKQAAKNTIEVVHGRKAPNPVKELKDI</sequence>
<comment type="similarity">
    <text evidence="1 3">Belongs to the D-isomer specific 2-hydroxyacid dehydrogenase family.</text>
</comment>
<dbReference type="PATRIC" id="fig|1441095.3.peg.2845"/>
<evidence type="ECO:0000313" key="6">
    <source>
        <dbReference type="EMBL" id="ALC82392.1"/>
    </source>
</evidence>